<protein>
    <submittedName>
        <fullName evidence="1">YheC/YheD family protein</fullName>
    </submittedName>
</protein>
<dbReference type="RefSeq" id="WP_088074645.1">
    <property type="nucleotide sequence ID" value="NZ_JAHQCR010000021.1"/>
</dbReference>
<comment type="caution">
    <text evidence="1">The sequence shown here is derived from an EMBL/GenBank/DDBJ whole genome shotgun (WGS) entry which is preliminary data.</text>
</comment>
<dbReference type="InterPro" id="IPR026838">
    <property type="entry name" value="YheC/D"/>
</dbReference>
<organism evidence="1 2">
    <name type="scientific">Evansella alkalicola</name>
    <dbReference type="NCBI Taxonomy" id="745819"/>
    <lineage>
        <taxon>Bacteria</taxon>
        <taxon>Bacillati</taxon>
        <taxon>Bacillota</taxon>
        <taxon>Bacilli</taxon>
        <taxon>Bacillales</taxon>
        <taxon>Bacillaceae</taxon>
        <taxon>Evansella</taxon>
    </lineage>
</organism>
<proteinExistence type="predicted"/>
<dbReference type="SUPFAM" id="SSF56059">
    <property type="entry name" value="Glutathione synthetase ATP-binding domain-like"/>
    <property type="match status" value="1"/>
</dbReference>
<dbReference type="EMBL" id="JAHQCR010000021">
    <property type="protein sequence ID" value="MBU9720743.1"/>
    <property type="molecule type" value="Genomic_DNA"/>
</dbReference>
<keyword evidence="2" id="KW-1185">Reference proteome</keyword>
<name>A0ABS6JQB1_9BACI</name>
<accession>A0ABS6JQB1</accession>
<dbReference type="Pfam" id="PF14398">
    <property type="entry name" value="ATPgrasp_YheCD"/>
    <property type="match status" value="1"/>
</dbReference>
<sequence length="340" mass="39745">MIRKGLKKNVVIVSAKKGELFTGEMDFYKDLINSIEEHGGTGCVFPLSTRNRSLSVYYWDNSKGDWIEKPHPRPHIIYNRYPYRHLENSKEVRAYFKKLKSQGIKFFNDSFFNKKDISELMGRDDILKHYYPTTVPLTNEGVLWSFLSKYPVIYIKDTHGSQGKGIWKIEKNGNKYQLFSQRKIFQDLSFPQLHYLLKDVYKSRDLLNQRCISITKINDTPYDFRVLMHHINGKWIFIGIGARGANEDGYTTHVPQGGKVLDMDEVPVKPEEDLVSHLGQQIGNLLESHYTVKEFSFDVGIDMNKNVWVLDINSKPMSFDERHIQKKRIDNLTKIFLHES</sequence>
<reference evidence="1 2" key="1">
    <citation type="submission" date="2021-06" db="EMBL/GenBank/DDBJ databases">
        <title>Bacillus sp. RD4P76, an endophyte from a halophyte.</title>
        <authorList>
            <person name="Sun J.-Q."/>
        </authorList>
    </citation>
    <scope>NUCLEOTIDE SEQUENCE [LARGE SCALE GENOMIC DNA]</scope>
    <source>
        <strain evidence="1 2">JCM 17098</strain>
    </source>
</reference>
<evidence type="ECO:0000313" key="1">
    <source>
        <dbReference type="EMBL" id="MBU9720743.1"/>
    </source>
</evidence>
<evidence type="ECO:0000313" key="2">
    <source>
        <dbReference type="Proteomes" id="UP000790580"/>
    </source>
</evidence>
<dbReference type="Proteomes" id="UP000790580">
    <property type="component" value="Unassembled WGS sequence"/>
</dbReference>
<gene>
    <name evidence="1" type="ORF">KS407_04695</name>
</gene>